<accession>A0A1M5QUT4</accession>
<dbReference type="EMBL" id="FQXJ01000003">
    <property type="protein sequence ID" value="SHH17510.1"/>
    <property type="molecule type" value="Genomic_DNA"/>
</dbReference>
<dbReference type="RefSeq" id="WP_073027393.1">
    <property type="nucleotide sequence ID" value="NZ_FQXJ01000003.1"/>
</dbReference>
<organism evidence="2 3">
    <name type="scientific">Desulfosporosinus lacus DSM 15449</name>
    <dbReference type="NCBI Taxonomy" id="1121420"/>
    <lineage>
        <taxon>Bacteria</taxon>
        <taxon>Bacillati</taxon>
        <taxon>Bacillota</taxon>
        <taxon>Clostridia</taxon>
        <taxon>Eubacteriales</taxon>
        <taxon>Desulfitobacteriaceae</taxon>
        <taxon>Desulfosporosinus</taxon>
    </lineage>
</organism>
<dbReference type="InterPro" id="IPR018728">
    <property type="entry name" value="DUF2268"/>
</dbReference>
<dbReference type="OrthoDB" id="148961at2"/>
<evidence type="ECO:0000313" key="3">
    <source>
        <dbReference type="Proteomes" id="UP000183954"/>
    </source>
</evidence>
<dbReference type="Proteomes" id="UP000183954">
    <property type="component" value="Unassembled WGS sequence"/>
</dbReference>
<name>A0A1M5QUT4_9FIRM</name>
<reference evidence="3" key="1">
    <citation type="submission" date="2016-11" db="EMBL/GenBank/DDBJ databases">
        <authorList>
            <person name="Varghese N."/>
            <person name="Submissions S."/>
        </authorList>
    </citation>
    <scope>NUCLEOTIDE SEQUENCE [LARGE SCALE GENOMIC DNA]</scope>
    <source>
        <strain evidence="3">DSM 15449</strain>
    </source>
</reference>
<dbReference type="STRING" id="1121420.SAMN02746098_00363"/>
<protein>
    <submittedName>
        <fullName evidence="2">Uncharacterized protein YjaZ</fullName>
    </submittedName>
</protein>
<gene>
    <name evidence="2" type="ORF">SAMN02746098_00363</name>
</gene>
<dbReference type="AlphaFoldDB" id="A0A1M5QUT4"/>
<evidence type="ECO:0000313" key="2">
    <source>
        <dbReference type="EMBL" id="SHH17510.1"/>
    </source>
</evidence>
<keyword evidence="3" id="KW-1185">Reference proteome</keyword>
<evidence type="ECO:0000259" key="1">
    <source>
        <dbReference type="Pfam" id="PF10026"/>
    </source>
</evidence>
<proteinExistence type="predicted"/>
<dbReference type="Pfam" id="PF10026">
    <property type="entry name" value="DUF2268"/>
    <property type="match status" value="1"/>
</dbReference>
<sequence length="260" mass="30721">MSVIRTDNWLEDLYEQPIKMCEKITTYFDGAQAYEIYDHLTLHGMYRPFKNGKEQVRKLQENKVWEIVQNEKQRHKKTWEGPDVPIFIFPSDTNNRKIKSDFNGKSGLSFKDKLFLFISGDILEKEIRSLFTHEYNHVCRLFKFKKSEEDYVLLDTIILEGLAENAVRERFGEEFVAIWTSYYSTDELEKMWNNLVHPNRNILKTDPKHQDILYGLCSYPKMAGYCVGYYLVKKYLEANSLTSNELLNAPTDKIAHLKMT</sequence>
<feature type="domain" description="DUF2268" evidence="1">
    <location>
        <begin position="64"/>
        <end position="255"/>
    </location>
</feature>